<proteinExistence type="predicted"/>
<feature type="compositionally biased region" description="Low complexity" evidence="2">
    <location>
        <begin position="366"/>
        <end position="377"/>
    </location>
</feature>
<dbReference type="Proteomes" id="UP000674318">
    <property type="component" value="Unassembled WGS sequence"/>
</dbReference>
<feature type="coiled-coil region" evidence="1">
    <location>
        <begin position="567"/>
        <end position="594"/>
    </location>
</feature>
<dbReference type="PROSITE" id="PS50096">
    <property type="entry name" value="IQ"/>
    <property type="match status" value="1"/>
</dbReference>
<keyword evidence="4" id="KW-1185">Reference proteome</keyword>
<comment type="caution">
    <text evidence="3">The sequence shown here is derived from an EMBL/GenBank/DDBJ whole genome shotgun (WGS) entry which is preliminary data.</text>
</comment>
<gene>
    <name evidence="3" type="ORF">JKF63_00642</name>
</gene>
<sequence length="1361" mass="155362">MEPLPHIRSSSISKATPNREYVATAADVHKVLPLSLSYPAPTTAATEEGINRKNLRREAGLRVQHIVCGVAESSTYKEVLVHIEDRFAHTSHAELRPLVQPSQLPSIVRPREPQAMKFLRAAPFFHKSDRERDPGLILPAAALGSGPTYVGADGHRMAAEVGTEASTELPSSSTGFTEAHRWEMLGVADRVFFRHAVEDGQRSADGSAVHSGTARQLELYCHAAPSPLDQLPTFQEKYAYLCELETAGRQCVISYESWDQHVILEMMAVQYVTFVLKPSIDLLRREESEQRDAIVHEQERLSYFMYNESPLALEVQEGKRAMKARELQLNRILQLTPAAPRHRRGPQSPAPADTAARAPLVTVMIPVTPTPSSTATPLQSRAAREGAGLSSSISAREASPTPSLPPSGTSVSSDEARRVLRSYVQRRHGASLNAIGTLAATPQDSRIWSKNIMATFSSPSSNDNTRRTSVLVLPPISSAQAPRRNTIGIADCVALFDETMRHREQLISAEQRSRTAMYQSFDEEMQVVLEWQRRRMHLERLLYWRHQRELVLQEEVEALTTVTPALHQNAKALLKMLEEEEDAARQKMEGEERASFNAVWQAHEELRHVCIIVALQRRCMAALDLRVWRVEAVARRRLVFNEESSLRNYRQRLYLESLSSTLTRASAQLRALSLVSVDPTQRKALRVLQNAFRLSLRGRLGWRYTHEILGREIRDSRNVRKIARGTAVFQSFKAVLSAEEARLSEEQAQQHLRERCALFSSESGYRTALLAQQEFARQVLTRERVLHVEEVYAPLFTGLVEGENEMRLVQEVEEELKREALFATNVALVDIIRRKDATAEEERVCRVSTRHQERASWSQLLSIQLDEREVHRINDETREAEWESARVAFAELAEKRIRHHHECAMMSCIAHLAEAVAELLSTEVMNDPIRRGIERAEATAAIGLLESMATAQCALYASVLTHRRQVELNKVHQQAICVEETESRADILREEATSWAFTELQLFDLFSGPLHDFIVRRSAVKSISVWYRALLDGTIGRAVSRQRLREDLARHREDRQLRSQRIAQRLHMEHVRRQLDTLMMEMRKEQLEAVQRQLDLLVQREEPRGREHIESLQMIIFGVLVSSEESQMTDVRRNISSSEALICWQDSERPEAPMKKWGRTSEEMSEDDFALRIQRAWRRRAARVQCKRMLALREQVAALEVQGRAAVELEELEAAATQLFKPCLSFFYLDTYVRRSLTRACVELAVANVDATQAQEWSDRLALLWDMRYDDCDLCLCEDEARSRRLLEAHFYRPFILQSELKEEEQHQRTMLVQERVFFLLRILVRKECKQRLALGSDEVQQRASLHAQLTAATPVDAQGP</sequence>
<dbReference type="RefSeq" id="XP_067752850.1">
    <property type="nucleotide sequence ID" value="XM_067896693.1"/>
</dbReference>
<organism evidence="3 4">
    <name type="scientific">Porcisia hertigi</name>
    <dbReference type="NCBI Taxonomy" id="2761500"/>
    <lineage>
        <taxon>Eukaryota</taxon>
        <taxon>Discoba</taxon>
        <taxon>Euglenozoa</taxon>
        <taxon>Kinetoplastea</taxon>
        <taxon>Metakinetoplastina</taxon>
        <taxon>Trypanosomatida</taxon>
        <taxon>Trypanosomatidae</taxon>
        <taxon>Leishmaniinae</taxon>
        <taxon>Porcisia</taxon>
    </lineage>
</organism>
<name>A0A836KYI5_9TRYP</name>
<feature type="region of interest" description="Disordered" evidence="2">
    <location>
        <begin position="334"/>
        <end position="415"/>
    </location>
</feature>
<evidence type="ECO:0000313" key="4">
    <source>
        <dbReference type="Proteomes" id="UP000674318"/>
    </source>
</evidence>
<dbReference type="OrthoDB" id="272965at2759"/>
<dbReference type="KEGG" id="phet:94286770"/>
<evidence type="ECO:0000256" key="2">
    <source>
        <dbReference type="SAM" id="MobiDB-lite"/>
    </source>
</evidence>
<reference evidence="3 4" key="1">
    <citation type="submission" date="2021-02" db="EMBL/GenBank/DDBJ databases">
        <title>Porcisia hertigi Genome sequencing and assembly.</title>
        <authorList>
            <person name="Almutairi H."/>
            <person name="Gatherer D."/>
        </authorList>
    </citation>
    <scope>NUCLEOTIDE SEQUENCE [LARGE SCALE GENOMIC DNA]</scope>
    <source>
        <strain evidence="3 4">C119</strain>
    </source>
</reference>
<evidence type="ECO:0000256" key="1">
    <source>
        <dbReference type="SAM" id="Coils"/>
    </source>
</evidence>
<dbReference type="EMBL" id="JAFJZO010000036">
    <property type="protein sequence ID" value="KAG5490522.1"/>
    <property type="molecule type" value="Genomic_DNA"/>
</dbReference>
<feature type="coiled-coil region" evidence="1">
    <location>
        <begin position="1068"/>
        <end position="1100"/>
    </location>
</feature>
<dbReference type="GeneID" id="94286770"/>
<evidence type="ECO:0000313" key="3">
    <source>
        <dbReference type="EMBL" id="KAG5490522.1"/>
    </source>
</evidence>
<protein>
    <submittedName>
        <fullName evidence="3">Uncharacterized protein</fullName>
    </submittedName>
</protein>
<accession>A0A836KYI5</accession>
<keyword evidence="1" id="KW-0175">Coiled coil</keyword>